<dbReference type="EMBL" id="LN731702">
    <property type="protein sequence ID" value="CEP14787.1"/>
    <property type="molecule type" value="Genomic_DNA"/>
</dbReference>
<dbReference type="AlphaFoldDB" id="A0A0B7NHC6"/>
<feature type="coiled-coil region" evidence="1">
    <location>
        <begin position="19"/>
        <end position="60"/>
    </location>
</feature>
<organism evidence="2 3">
    <name type="scientific">Parasitella parasitica</name>
    <dbReference type="NCBI Taxonomy" id="35722"/>
    <lineage>
        <taxon>Eukaryota</taxon>
        <taxon>Fungi</taxon>
        <taxon>Fungi incertae sedis</taxon>
        <taxon>Mucoromycota</taxon>
        <taxon>Mucoromycotina</taxon>
        <taxon>Mucoromycetes</taxon>
        <taxon>Mucorales</taxon>
        <taxon>Mucorineae</taxon>
        <taxon>Mucoraceae</taxon>
        <taxon>Parasitella</taxon>
    </lineage>
</organism>
<accession>A0A0B7NHC6</accession>
<keyword evidence="3" id="KW-1185">Reference proteome</keyword>
<gene>
    <name evidence="2" type="primary">PARPA_08972.1 scaffold 35302</name>
</gene>
<dbReference type="OrthoDB" id="10507821at2759"/>
<evidence type="ECO:0000313" key="3">
    <source>
        <dbReference type="Proteomes" id="UP000054107"/>
    </source>
</evidence>
<keyword evidence="1" id="KW-0175">Coiled coil</keyword>
<evidence type="ECO:0000313" key="2">
    <source>
        <dbReference type="EMBL" id="CEP14787.1"/>
    </source>
</evidence>
<dbReference type="Proteomes" id="UP000054107">
    <property type="component" value="Unassembled WGS sequence"/>
</dbReference>
<protein>
    <submittedName>
        <fullName evidence="2">Uncharacterized protein</fullName>
    </submittedName>
</protein>
<name>A0A0B7NHC6_9FUNG</name>
<sequence>MQDINNTTNIKHFVLLNRLDTLEKEYKESIFRFNELSNEINSFETNYMQSIQEIENQRNQEHQVIGDNFVTLSKYADGIRKYLEEQEKALAKNNTALADEFISILNAVQYDINEIQLRISNLESKYKQL</sequence>
<reference evidence="2 3" key="1">
    <citation type="submission" date="2014-09" db="EMBL/GenBank/DDBJ databases">
        <authorList>
            <person name="Ellenberger Sabrina"/>
        </authorList>
    </citation>
    <scope>NUCLEOTIDE SEQUENCE [LARGE SCALE GENOMIC DNA]</scope>
    <source>
        <strain evidence="2 3">CBS 412.66</strain>
    </source>
</reference>
<evidence type="ECO:0000256" key="1">
    <source>
        <dbReference type="SAM" id="Coils"/>
    </source>
</evidence>
<proteinExistence type="predicted"/>